<evidence type="ECO:0000313" key="10">
    <source>
        <dbReference type="EMBL" id="PIP58331.1"/>
    </source>
</evidence>
<dbReference type="EMBL" id="PCSX01000015">
    <property type="protein sequence ID" value="PIP58331.1"/>
    <property type="molecule type" value="Genomic_DNA"/>
</dbReference>
<dbReference type="Pfam" id="PF19269">
    <property type="entry name" value="Anticodon_2"/>
    <property type="match status" value="1"/>
</dbReference>
<dbReference type="Proteomes" id="UP000229334">
    <property type="component" value="Unassembled WGS sequence"/>
</dbReference>
<evidence type="ECO:0000259" key="9">
    <source>
        <dbReference type="Pfam" id="PF19269"/>
    </source>
</evidence>
<dbReference type="GO" id="GO:0006424">
    <property type="term" value="P:glutamyl-tRNA aminoacylation"/>
    <property type="evidence" value="ECO:0007669"/>
    <property type="project" value="InterPro"/>
</dbReference>
<dbReference type="InterPro" id="IPR000924">
    <property type="entry name" value="Glu/Gln-tRNA-synth"/>
</dbReference>
<organism evidence="10 11">
    <name type="scientific">Candidatus Vogelbacteria bacterium CG22_combo_CG10-13_8_21_14_all_37_9</name>
    <dbReference type="NCBI Taxonomy" id="1975046"/>
    <lineage>
        <taxon>Bacteria</taxon>
        <taxon>Candidatus Vogeliibacteriota</taxon>
    </lineage>
</organism>
<dbReference type="InterPro" id="IPR020058">
    <property type="entry name" value="Glu/Gln-tRNA-synth_Ib_cat-dom"/>
</dbReference>
<dbReference type="InterPro" id="IPR001412">
    <property type="entry name" value="aa-tRNA-synth_I_CS"/>
</dbReference>
<dbReference type="Gene3D" id="3.40.50.620">
    <property type="entry name" value="HUPs"/>
    <property type="match status" value="2"/>
</dbReference>
<keyword evidence="5 7" id="KW-0648">Protein biosynthesis</keyword>
<proteinExistence type="inferred from homology"/>
<dbReference type="Pfam" id="PF00749">
    <property type="entry name" value="tRNA-synt_1c"/>
    <property type="match status" value="2"/>
</dbReference>
<dbReference type="GO" id="GO:0005524">
    <property type="term" value="F:ATP binding"/>
    <property type="evidence" value="ECO:0007669"/>
    <property type="project" value="UniProtKB-KW"/>
</dbReference>
<dbReference type="SUPFAM" id="SSF48163">
    <property type="entry name" value="An anticodon-binding domain of class I aminoacyl-tRNA synthetases"/>
    <property type="match status" value="1"/>
</dbReference>
<dbReference type="PANTHER" id="PTHR43311">
    <property type="entry name" value="GLUTAMATE--TRNA LIGASE"/>
    <property type="match status" value="1"/>
</dbReference>
<dbReference type="PROSITE" id="PS00178">
    <property type="entry name" value="AA_TRNA_LIGASE_I"/>
    <property type="match status" value="1"/>
</dbReference>
<dbReference type="InterPro" id="IPR049940">
    <property type="entry name" value="GluQ/Sye"/>
</dbReference>
<comment type="similarity">
    <text evidence="1">Belongs to the class-I aminoacyl-tRNA synthetase family. Glutamate--tRNA ligase type 1 subfamily.</text>
</comment>
<dbReference type="GO" id="GO:0008270">
    <property type="term" value="F:zinc ion binding"/>
    <property type="evidence" value="ECO:0007669"/>
    <property type="project" value="InterPro"/>
</dbReference>
<keyword evidence="4 7" id="KW-0067">ATP-binding</keyword>
<name>A0A2H0BL24_9BACT</name>
<dbReference type="InterPro" id="IPR014729">
    <property type="entry name" value="Rossmann-like_a/b/a_fold"/>
</dbReference>
<reference evidence="10 11" key="1">
    <citation type="submission" date="2017-09" db="EMBL/GenBank/DDBJ databases">
        <title>Depth-based differentiation of microbial function through sediment-hosted aquifers and enrichment of novel symbionts in the deep terrestrial subsurface.</title>
        <authorList>
            <person name="Probst A.J."/>
            <person name="Ladd B."/>
            <person name="Jarett J.K."/>
            <person name="Geller-Mcgrath D.E."/>
            <person name="Sieber C.M."/>
            <person name="Emerson J.B."/>
            <person name="Anantharaman K."/>
            <person name="Thomas B.C."/>
            <person name="Malmstrom R."/>
            <person name="Stieglmeier M."/>
            <person name="Klingl A."/>
            <person name="Woyke T."/>
            <person name="Ryan C.M."/>
            <person name="Banfield J.F."/>
        </authorList>
    </citation>
    <scope>NUCLEOTIDE SEQUENCE [LARGE SCALE GENOMIC DNA]</scope>
    <source>
        <strain evidence="10">CG22_combo_CG10-13_8_21_14_all_37_9</strain>
    </source>
</reference>
<evidence type="ECO:0000259" key="8">
    <source>
        <dbReference type="Pfam" id="PF00749"/>
    </source>
</evidence>
<keyword evidence="6 7" id="KW-0030">Aminoacyl-tRNA synthetase</keyword>
<evidence type="ECO:0000256" key="5">
    <source>
        <dbReference type="ARBA" id="ARBA00022917"/>
    </source>
</evidence>
<dbReference type="CDD" id="cd00808">
    <property type="entry name" value="GluRS_core"/>
    <property type="match status" value="1"/>
</dbReference>
<dbReference type="AlphaFoldDB" id="A0A2H0BL24"/>
<feature type="domain" description="Glutamyl/glutaminyl-tRNA synthetase class Ib catalytic" evidence="8">
    <location>
        <begin position="109"/>
        <end position="286"/>
    </location>
</feature>
<comment type="caution">
    <text evidence="10">The sequence shown here is derived from an EMBL/GenBank/DDBJ whole genome shotgun (WGS) entry which is preliminary data.</text>
</comment>
<evidence type="ECO:0000256" key="4">
    <source>
        <dbReference type="ARBA" id="ARBA00022840"/>
    </source>
</evidence>
<feature type="domain" description="Aminoacyl-tRNA synthetase class I anticodon-binding" evidence="9">
    <location>
        <begin position="301"/>
        <end position="391"/>
    </location>
</feature>
<dbReference type="GO" id="GO:0005829">
    <property type="term" value="C:cytosol"/>
    <property type="evidence" value="ECO:0007669"/>
    <property type="project" value="TreeGrafter"/>
</dbReference>
<dbReference type="PRINTS" id="PR00987">
    <property type="entry name" value="TRNASYNTHGLU"/>
</dbReference>
<evidence type="ECO:0000256" key="2">
    <source>
        <dbReference type="ARBA" id="ARBA00022598"/>
    </source>
</evidence>
<dbReference type="InterPro" id="IPR008925">
    <property type="entry name" value="aa_tRNA-synth_I_cd-bd_sf"/>
</dbReference>
<gene>
    <name evidence="10" type="ORF">COX02_00920</name>
</gene>
<feature type="domain" description="Glutamyl/glutaminyl-tRNA synthetase class Ib catalytic" evidence="8">
    <location>
        <begin position="5"/>
        <end position="102"/>
    </location>
</feature>
<accession>A0A2H0BL24</accession>
<evidence type="ECO:0000256" key="6">
    <source>
        <dbReference type="ARBA" id="ARBA00023146"/>
    </source>
</evidence>
<protein>
    <submittedName>
        <fullName evidence="10">Glutamate--tRNA ligase</fullName>
    </submittedName>
</protein>
<dbReference type="InterPro" id="IPR033910">
    <property type="entry name" value="GluRS_core"/>
</dbReference>
<keyword evidence="2 7" id="KW-0436">Ligase</keyword>
<evidence type="ECO:0000256" key="1">
    <source>
        <dbReference type="ARBA" id="ARBA00007894"/>
    </source>
</evidence>
<dbReference type="GO" id="GO:0000049">
    <property type="term" value="F:tRNA binding"/>
    <property type="evidence" value="ECO:0007669"/>
    <property type="project" value="InterPro"/>
</dbReference>
<sequence>MNDNKIITRIAPSPTGFFHLGTARTALFNFLFTKAKGGTFILRIDDTDQERSKSEYTQDILDSLAWLGLNYDAVYHQSDRTNLYKQKLESLLEANKIYWSKEEATEPGQRAEVLRFRNPGQIVRFNDLVRGPIEFDTSELGDFVVAKDLDTPLYHFASVVDDCDLEISHIIRGEDHISNTPRQILMIEALGGKIPTYAHLPMILAPDKSKLSKRKHGEIAAIKTYQQTGYLAPALINFIALLGWSPQNNDKPEADEILSLSDLIKLFDLERVQKSSAIFNLEKLAWFNHQYLKTLSPAELLTQAETFLPVEFKNQSYYQTEIFEKVLPLLIERIKTLAEIGDIAKAGELDYFFQAPQFEKSLLKTTEFLPALKDLLDQLTEADWSAEKIKNQ</sequence>
<dbReference type="GO" id="GO:0004818">
    <property type="term" value="F:glutamate-tRNA ligase activity"/>
    <property type="evidence" value="ECO:0007669"/>
    <property type="project" value="TreeGrafter"/>
</dbReference>
<dbReference type="InterPro" id="IPR045462">
    <property type="entry name" value="aa-tRNA-synth_I_cd-bd"/>
</dbReference>
<feature type="non-terminal residue" evidence="10">
    <location>
        <position position="392"/>
    </location>
</feature>
<evidence type="ECO:0000313" key="11">
    <source>
        <dbReference type="Proteomes" id="UP000229334"/>
    </source>
</evidence>
<dbReference type="SUPFAM" id="SSF52374">
    <property type="entry name" value="Nucleotidylyl transferase"/>
    <property type="match status" value="1"/>
</dbReference>
<evidence type="ECO:0000256" key="7">
    <source>
        <dbReference type="RuleBase" id="RU363037"/>
    </source>
</evidence>
<dbReference type="PANTHER" id="PTHR43311:SF2">
    <property type="entry name" value="GLUTAMATE--TRNA LIGASE, MITOCHONDRIAL-RELATED"/>
    <property type="match status" value="1"/>
</dbReference>
<keyword evidence="3 7" id="KW-0547">Nucleotide-binding</keyword>
<evidence type="ECO:0000256" key="3">
    <source>
        <dbReference type="ARBA" id="ARBA00022741"/>
    </source>
</evidence>